<dbReference type="Proteomes" id="UP000192536">
    <property type="component" value="Unassembled WGS sequence"/>
</dbReference>
<comment type="caution">
    <text evidence="9">The sequence shown here is derived from an EMBL/GenBank/DDBJ whole genome shotgun (WGS) entry which is preliminary data.</text>
</comment>
<dbReference type="AlphaFoldDB" id="A0A1X0W9H7"/>
<keyword evidence="6 7" id="KW-0472">Membrane</keyword>
<gene>
    <name evidence="9" type="ORF">BS640_21300</name>
</gene>
<evidence type="ECO:0000313" key="10">
    <source>
        <dbReference type="Proteomes" id="UP000192536"/>
    </source>
</evidence>
<feature type="transmembrane region" description="Helical" evidence="7">
    <location>
        <begin position="159"/>
        <end position="181"/>
    </location>
</feature>
<dbReference type="PANTHER" id="PTHR30012:SF0">
    <property type="entry name" value="TYPE II SECRETION SYSTEM PROTEIN F-RELATED"/>
    <property type="match status" value="1"/>
</dbReference>
<sequence>MKNFDVTLWLNGKSSVQRIRACSEDEARMSAANDGALVIKIKSSTPWKGSKKPFPLVLFTQELVALLEAGLVVVEAIEALHDSCRDDAQRQVLQMLLQKLYQGCQLSQAMAAQAHLFPALLISTVASSEQTGQLATALTRFQFYEKRIEVLRKRIHSTLLYPCVVLSVGGLIMFFLLGFIIPRFSVVFAGMKDPSASAQFIVWWGKLVTENGMLLLAATAVSTVALVATLRSQALKTGLLQLLLRIPQLRMQFELSVLIRFYRTLGLLLQGGMPAVSALEMTGTLLPGDYRSRLQQVLSEVREGKSLSQTLDNYGLTTPVAARLLTVGERGGELPAMCERIAAFYDESLERAIETFSKVFEPILMLIVGGMVGLVVFLLYMPIFEMAGSLS</sequence>
<comment type="similarity">
    <text evidence="2">Belongs to the GSP F family.</text>
</comment>
<keyword evidence="4 7" id="KW-0812">Transmembrane</keyword>
<proteinExistence type="inferred from homology"/>
<dbReference type="InterPro" id="IPR018076">
    <property type="entry name" value="T2SS_GspF_dom"/>
</dbReference>
<keyword evidence="10" id="KW-1185">Reference proteome</keyword>
<keyword evidence="5 7" id="KW-1133">Transmembrane helix</keyword>
<dbReference type="PANTHER" id="PTHR30012">
    <property type="entry name" value="GENERAL SECRETION PATHWAY PROTEIN"/>
    <property type="match status" value="1"/>
</dbReference>
<comment type="subcellular location">
    <subcellularLocation>
        <location evidence="1">Cell membrane</location>
        <topology evidence="1">Multi-pass membrane protein</topology>
    </subcellularLocation>
</comment>
<evidence type="ECO:0000256" key="1">
    <source>
        <dbReference type="ARBA" id="ARBA00004651"/>
    </source>
</evidence>
<dbReference type="Gene3D" id="1.20.81.30">
    <property type="entry name" value="Type II secretion system (T2SS), domain F"/>
    <property type="match status" value="2"/>
</dbReference>
<reference evidence="9 10" key="1">
    <citation type="journal article" date="2017" name="Int. J. Syst. Evol. Microbiol.">
        <title>Rouxiella badensis sp. nov. and Rouxiella silvae sp. nov. isolated from peat bog soil in Germany and emendation of the genus description.</title>
        <authorList>
            <person name="Le Fleche-Mateos A."/>
            <person name="Kugler J.H."/>
            <person name="Hansen S.H."/>
            <person name="Syldatk C."/>
            <person name="Hausmann R."/>
            <person name="Lomprez F."/>
            <person name="Vandenbogaert M."/>
            <person name="Manuguerra J.C."/>
            <person name="Grimont P.A."/>
        </authorList>
    </citation>
    <scope>NUCLEOTIDE SEQUENCE [LARGE SCALE GENOMIC DNA]</scope>
    <source>
        <strain evidence="9 10">DSM 100043</strain>
    </source>
</reference>
<accession>A0A1X0W9H7</accession>
<dbReference type="Pfam" id="PF00482">
    <property type="entry name" value="T2SSF"/>
    <property type="match status" value="2"/>
</dbReference>
<protein>
    <submittedName>
        <fullName evidence="9">Type II secretion system protein</fullName>
    </submittedName>
</protein>
<dbReference type="InterPro" id="IPR003004">
    <property type="entry name" value="GspF/PilC"/>
</dbReference>
<evidence type="ECO:0000313" key="9">
    <source>
        <dbReference type="EMBL" id="ORJ23447.1"/>
    </source>
</evidence>
<dbReference type="InterPro" id="IPR042094">
    <property type="entry name" value="T2SS_GspF_sf"/>
</dbReference>
<keyword evidence="3" id="KW-1003">Cell membrane</keyword>
<evidence type="ECO:0000256" key="7">
    <source>
        <dbReference type="SAM" id="Phobius"/>
    </source>
</evidence>
<evidence type="ECO:0000256" key="2">
    <source>
        <dbReference type="ARBA" id="ARBA00005745"/>
    </source>
</evidence>
<evidence type="ECO:0000256" key="3">
    <source>
        <dbReference type="ARBA" id="ARBA00022475"/>
    </source>
</evidence>
<evidence type="ECO:0000259" key="8">
    <source>
        <dbReference type="Pfam" id="PF00482"/>
    </source>
</evidence>
<name>A0A1X0W9H7_9GAMM</name>
<evidence type="ECO:0000256" key="5">
    <source>
        <dbReference type="ARBA" id="ARBA00022989"/>
    </source>
</evidence>
<evidence type="ECO:0000256" key="4">
    <source>
        <dbReference type="ARBA" id="ARBA00022692"/>
    </source>
</evidence>
<dbReference type="RefSeq" id="WP_017493103.1">
    <property type="nucleotide sequence ID" value="NZ_CAUQAZ010000025.1"/>
</dbReference>
<evidence type="ECO:0000256" key="6">
    <source>
        <dbReference type="ARBA" id="ARBA00023136"/>
    </source>
</evidence>
<feature type="domain" description="Type II secretion system protein GspF" evidence="8">
    <location>
        <begin position="261"/>
        <end position="382"/>
    </location>
</feature>
<feature type="transmembrane region" description="Helical" evidence="7">
    <location>
        <begin position="212"/>
        <end position="230"/>
    </location>
</feature>
<dbReference type="EMBL" id="MRWE01000053">
    <property type="protein sequence ID" value="ORJ23447.1"/>
    <property type="molecule type" value="Genomic_DNA"/>
</dbReference>
<feature type="transmembrane region" description="Helical" evidence="7">
    <location>
        <begin position="363"/>
        <end position="383"/>
    </location>
</feature>
<organism evidence="9 10">
    <name type="scientific">Rouxiella badensis</name>
    <dbReference type="NCBI Taxonomy" id="1646377"/>
    <lineage>
        <taxon>Bacteria</taxon>
        <taxon>Pseudomonadati</taxon>
        <taxon>Pseudomonadota</taxon>
        <taxon>Gammaproteobacteria</taxon>
        <taxon>Enterobacterales</taxon>
        <taxon>Yersiniaceae</taxon>
        <taxon>Rouxiella</taxon>
    </lineage>
</organism>
<dbReference type="GO" id="GO:0005886">
    <property type="term" value="C:plasma membrane"/>
    <property type="evidence" value="ECO:0007669"/>
    <property type="project" value="UniProtKB-SubCell"/>
</dbReference>
<feature type="domain" description="Type II secretion system protein GspF" evidence="8">
    <location>
        <begin position="59"/>
        <end position="182"/>
    </location>
</feature>
<dbReference type="PRINTS" id="PR00812">
    <property type="entry name" value="BCTERIALGSPF"/>
</dbReference>
<dbReference type="STRING" id="1646377.BS640_21300"/>